<comment type="caution">
    <text evidence="1">The sequence shown here is derived from an EMBL/GenBank/DDBJ whole genome shotgun (WGS) entry which is preliminary data.</text>
</comment>
<proteinExistence type="predicted"/>
<dbReference type="EMBL" id="JAOPJF010000012">
    <property type="protein sequence ID" value="KAK1147403.1"/>
    <property type="molecule type" value="Genomic_DNA"/>
</dbReference>
<evidence type="ECO:0000313" key="2">
    <source>
        <dbReference type="Proteomes" id="UP001177260"/>
    </source>
</evidence>
<gene>
    <name evidence="1" type="primary">GRC3</name>
    <name evidence="1" type="ORF">N8T08_001485</name>
</gene>
<dbReference type="Proteomes" id="UP001177260">
    <property type="component" value="Unassembled WGS sequence"/>
</dbReference>
<organism evidence="1 2">
    <name type="scientific">Aspergillus melleus</name>
    <dbReference type="NCBI Taxonomy" id="138277"/>
    <lineage>
        <taxon>Eukaryota</taxon>
        <taxon>Fungi</taxon>
        <taxon>Dikarya</taxon>
        <taxon>Ascomycota</taxon>
        <taxon>Pezizomycotina</taxon>
        <taxon>Eurotiomycetes</taxon>
        <taxon>Eurotiomycetidae</taxon>
        <taxon>Eurotiales</taxon>
        <taxon>Aspergillaceae</taxon>
        <taxon>Aspergillus</taxon>
        <taxon>Aspergillus subgen. Circumdati</taxon>
    </lineage>
</organism>
<evidence type="ECO:0000313" key="1">
    <source>
        <dbReference type="EMBL" id="KAK1147403.1"/>
    </source>
</evidence>
<reference evidence="1 2" key="1">
    <citation type="journal article" date="2023" name="ACS Omega">
        <title>Identification of the Neoaspergillic Acid Biosynthesis Gene Cluster by Establishing an In Vitro CRISPR-Ribonucleoprotein Genetic System in Aspergillus melleus.</title>
        <authorList>
            <person name="Yuan B."/>
            <person name="Grau M.F."/>
            <person name="Murata R.M."/>
            <person name="Torok T."/>
            <person name="Venkateswaran K."/>
            <person name="Stajich J.E."/>
            <person name="Wang C.C.C."/>
        </authorList>
    </citation>
    <scope>NUCLEOTIDE SEQUENCE [LARGE SCALE GENOMIC DNA]</scope>
    <source>
        <strain evidence="1 2">IMV 1140</strain>
    </source>
</reference>
<name>A0ACC3BAU0_9EURO</name>
<accession>A0ACC3BAU0</accession>
<keyword evidence="2" id="KW-1185">Reference proteome</keyword>
<sequence length="853" mass="94233">MTLSNGLDFCWKISHILEIMKRKADKQPTAAPMSAVAARKARQQQAQAAVTPMKPPKPESSGEPPSKKARRTPEEEEENSAPAAPAEDRRQTRRSTRRKTEDSKIQNTPEKKVKAPASKPVEQVPPLNTSLSNENEGASEEESEDENDIVRENGVGTAQNDDDEYESPADTPALAQEEFPLSRTRVNKSNIVYSDEERLCVRIKDKMSLVLLGHYDLWVKRGVISLMGAKLHPSSRVYRVYAPSTHSLPVIKCVSSVDGAAEIEVKSCHSGIYRLRDLSPLYQRVWNGKNTSADKLTLKNEPQSTRRTFSVLYTSADDSLKRHLRPLHLEKQWSSAIKSLSQRGGRLKTLICGPKASGKSTFSRYLLNHLLSPAPQTETNYFNTDGVAFLDLDPGQPEFSPMGQVYLAHLRSPVFGPPFSHPSLDGSQTGTMVRAHHIGATSPKDDPDHYMLAAMDLMDRYRALLATYPQCSLIINYPGWIFGLGLEVATWLVRSLGLSDVVYMSEKGPMEVIEPLGQAAHEAMVPLTTLPSQPTDFVSRSSAQLRSMQMQSYFHLSHADGLRNPLWLDQPLCHTRPFRVSYAGPNQGIRGIMVMGSQIDSDLLHDVLDGALVGVVAVESSRAILGEADGPSTNGAEEDEKMENASTGGSDVNMEEDQEEQDTNTAKPSKAQQSTDPDIEANITRTRNENLPYLFVGAGSCTPLDPRASHSLGLALVRSVDVSSRTLELVTPIAGSAIRHALEHGSGLVLVRGQLDNPNWAVSEEYYAARAAEKRHRETVEKARKAGNEDLDSAAQARVSAALRDRVRRASNVPWMTVVEDHSRRQQEASQREKSLWKLRKKAYPGSESEGDW</sequence>
<protein>
    <submittedName>
        <fullName evidence="1">Polynucleotide 5'-hydroxyl-kinase grc3</fullName>
    </submittedName>
</protein>